<name>A0A8T0V7T9_PANVG</name>
<accession>A0A8T0V7T9</accession>
<keyword evidence="2" id="KW-1185">Reference proteome</keyword>
<sequence>MRSASAGDSIYGPRVYPIKVCTVVYQRKRLKNRAPPTRPALRGFLARVSRPTVSLLREPAPRVQRRRTMTPVKVPRRSRRLAIAARRSEADATRRAQAVLMRKLGIIGESEHISIDAQDDYACLFMQELSQTHIAALAALFGWSVPDDAEVRGVDLCVWV</sequence>
<protein>
    <submittedName>
        <fullName evidence="1">Uncharacterized protein</fullName>
    </submittedName>
</protein>
<reference evidence="1" key="1">
    <citation type="submission" date="2020-05" db="EMBL/GenBank/DDBJ databases">
        <title>WGS assembly of Panicum virgatum.</title>
        <authorList>
            <person name="Lovell J.T."/>
            <person name="Jenkins J."/>
            <person name="Shu S."/>
            <person name="Juenger T.E."/>
            <person name="Schmutz J."/>
        </authorList>
    </citation>
    <scope>NUCLEOTIDE SEQUENCE</scope>
    <source>
        <strain evidence="1">AP13</strain>
    </source>
</reference>
<dbReference type="EMBL" id="CM029040">
    <property type="protein sequence ID" value="KAG2631280.1"/>
    <property type="molecule type" value="Genomic_DNA"/>
</dbReference>
<proteinExistence type="predicted"/>
<comment type="caution">
    <text evidence="1">The sequence shown here is derived from an EMBL/GenBank/DDBJ whole genome shotgun (WGS) entry which is preliminary data.</text>
</comment>
<evidence type="ECO:0000313" key="1">
    <source>
        <dbReference type="EMBL" id="KAG2631280.1"/>
    </source>
</evidence>
<evidence type="ECO:0000313" key="2">
    <source>
        <dbReference type="Proteomes" id="UP000823388"/>
    </source>
</evidence>
<dbReference type="Proteomes" id="UP000823388">
    <property type="component" value="Chromosome 2N"/>
</dbReference>
<organism evidence="1 2">
    <name type="scientific">Panicum virgatum</name>
    <name type="common">Blackwell switchgrass</name>
    <dbReference type="NCBI Taxonomy" id="38727"/>
    <lineage>
        <taxon>Eukaryota</taxon>
        <taxon>Viridiplantae</taxon>
        <taxon>Streptophyta</taxon>
        <taxon>Embryophyta</taxon>
        <taxon>Tracheophyta</taxon>
        <taxon>Spermatophyta</taxon>
        <taxon>Magnoliopsida</taxon>
        <taxon>Liliopsida</taxon>
        <taxon>Poales</taxon>
        <taxon>Poaceae</taxon>
        <taxon>PACMAD clade</taxon>
        <taxon>Panicoideae</taxon>
        <taxon>Panicodae</taxon>
        <taxon>Paniceae</taxon>
        <taxon>Panicinae</taxon>
        <taxon>Panicum</taxon>
        <taxon>Panicum sect. Hiantes</taxon>
    </lineage>
</organism>
<gene>
    <name evidence="1" type="ORF">PVAP13_2NG014400</name>
</gene>
<dbReference type="AlphaFoldDB" id="A0A8T0V7T9"/>